<dbReference type="Pfam" id="PF07987">
    <property type="entry name" value="DUF1775"/>
    <property type="match status" value="1"/>
</dbReference>
<feature type="transmembrane region" description="Helical" evidence="2">
    <location>
        <begin position="224"/>
        <end position="245"/>
    </location>
</feature>
<feature type="compositionally biased region" description="Acidic residues" evidence="1">
    <location>
        <begin position="186"/>
        <end position="195"/>
    </location>
</feature>
<feature type="chain" id="PRO_5046639693" evidence="3">
    <location>
        <begin position="21"/>
        <end position="252"/>
    </location>
</feature>
<organism evidence="5 6">
    <name type="scientific">Isoptericola halotolerans</name>
    <dbReference type="NCBI Taxonomy" id="300560"/>
    <lineage>
        <taxon>Bacteria</taxon>
        <taxon>Bacillati</taxon>
        <taxon>Actinomycetota</taxon>
        <taxon>Actinomycetes</taxon>
        <taxon>Micrococcales</taxon>
        <taxon>Promicromonosporaceae</taxon>
        <taxon>Isoptericola</taxon>
    </lineage>
</organism>
<feature type="compositionally biased region" description="Low complexity" evidence="1">
    <location>
        <begin position="196"/>
        <end position="222"/>
    </location>
</feature>
<feature type="region of interest" description="Disordered" evidence="1">
    <location>
        <begin position="159"/>
        <end position="222"/>
    </location>
</feature>
<keyword evidence="6" id="KW-1185">Reference proteome</keyword>
<dbReference type="RefSeq" id="WP_171781836.1">
    <property type="nucleotide sequence ID" value="NZ_BAAAML010000002.1"/>
</dbReference>
<reference evidence="5 6" key="1">
    <citation type="submission" date="2020-05" db="EMBL/GenBank/DDBJ databases">
        <title>Genomic Encyclopedia of Type Strains, Phase III (KMG-III): the genomes of soil and plant-associated and newly described type strains.</title>
        <authorList>
            <person name="Whitman W."/>
        </authorList>
    </citation>
    <scope>NUCLEOTIDE SEQUENCE [LARGE SCALE GENOMIC DNA]</scope>
    <source>
        <strain evidence="5 6">KCTC 19046</strain>
    </source>
</reference>
<keyword evidence="2" id="KW-0472">Membrane</keyword>
<evidence type="ECO:0000313" key="5">
    <source>
        <dbReference type="EMBL" id="NOV95549.1"/>
    </source>
</evidence>
<keyword evidence="2" id="KW-1133">Transmembrane helix</keyword>
<evidence type="ECO:0000256" key="2">
    <source>
        <dbReference type="SAM" id="Phobius"/>
    </source>
</evidence>
<proteinExistence type="predicted"/>
<dbReference type="InterPro" id="IPR038507">
    <property type="entry name" value="YcnI-like_sf"/>
</dbReference>
<evidence type="ECO:0000313" key="6">
    <source>
        <dbReference type="Proteomes" id="UP000757540"/>
    </source>
</evidence>
<evidence type="ECO:0000256" key="1">
    <source>
        <dbReference type="SAM" id="MobiDB-lite"/>
    </source>
</evidence>
<gene>
    <name evidence="5" type="ORF">HDG69_000102</name>
</gene>
<accession>A0ABX1ZY64</accession>
<evidence type="ECO:0000259" key="4">
    <source>
        <dbReference type="Pfam" id="PF07987"/>
    </source>
</evidence>
<protein>
    <submittedName>
        <fullName evidence="5">Uncharacterized protein YcnI</fullName>
    </submittedName>
</protein>
<dbReference type="Proteomes" id="UP000757540">
    <property type="component" value="Unassembled WGS sequence"/>
</dbReference>
<sequence>MRKNLRAVGALTLASGLVLAGAGAASAHVSVTPDTTSAGSYALLTFGVPHGCGTSPTTEVAIQIPEEIATVTPSVQAGWEVEKVMEDLDEPQDDGHGGQRTERVAEVVYTTGSPLPADLRDAFELSVKLPDEPGELIFPAVQTCTEGESAWVQVAQDGQDPHDLDLPAPSFEVTAGDGPDHAHDEAGDETAEDTADTSTTGADTASSTDSSASASSTDSSGTSAVTWTALGLGAVGAVLGLVALLRTRSRQA</sequence>
<dbReference type="Gene3D" id="2.60.40.2230">
    <property type="entry name" value="Uncharacterised protein YcnI-like PF07987, DUF1775"/>
    <property type="match status" value="1"/>
</dbReference>
<dbReference type="CDD" id="cd08545">
    <property type="entry name" value="YcnI_like"/>
    <property type="match status" value="1"/>
</dbReference>
<evidence type="ECO:0000256" key="3">
    <source>
        <dbReference type="SAM" id="SignalP"/>
    </source>
</evidence>
<feature type="signal peptide" evidence="3">
    <location>
        <begin position="1"/>
        <end position="20"/>
    </location>
</feature>
<comment type="caution">
    <text evidence="5">The sequence shown here is derived from an EMBL/GenBank/DDBJ whole genome shotgun (WGS) entry which is preliminary data.</text>
</comment>
<keyword evidence="3" id="KW-0732">Signal</keyword>
<feature type="domain" description="YncI copper-binding" evidence="4">
    <location>
        <begin position="28"/>
        <end position="173"/>
    </location>
</feature>
<dbReference type="InterPro" id="IPR012533">
    <property type="entry name" value="YcnI-copper_dom"/>
</dbReference>
<keyword evidence="2" id="KW-0812">Transmembrane</keyword>
<name>A0ABX1ZY64_9MICO</name>
<dbReference type="EMBL" id="JABEZU010000001">
    <property type="protein sequence ID" value="NOV95549.1"/>
    <property type="molecule type" value="Genomic_DNA"/>
</dbReference>